<evidence type="ECO:0000313" key="2">
    <source>
        <dbReference type="EMBL" id="KPQ09571.1"/>
    </source>
</evidence>
<evidence type="ECO:0000313" key="3">
    <source>
        <dbReference type="Proteomes" id="UP000050497"/>
    </source>
</evidence>
<feature type="region of interest" description="Disordered" evidence="1">
    <location>
        <begin position="1"/>
        <end position="87"/>
    </location>
</feature>
<accession>A0A0P7Y5R3</accession>
<feature type="compositionally biased region" description="Basic and acidic residues" evidence="1">
    <location>
        <begin position="1"/>
        <end position="12"/>
    </location>
</feature>
<dbReference type="AlphaFoldDB" id="A0A0P7Y5R3"/>
<gene>
    <name evidence="2" type="ORF">HLUCCO17_14150</name>
</gene>
<protein>
    <submittedName>
        <fullName evidence="2">Uncharacterized protein</fullName>
    </submittedName>
</protein>
<comment type="caution">
    <text evidence="2">The sequence shown here is derived from an EMBL/GenBank/DDBJ whole genome shotgun (WGS) entry which is preliminary data.</text>
</comment>
<sequence>MVDRSGRPDHARQAMASTDPRQGRALPPHPQDRAARRLQLPQHSPAPTRIRQPAPCPRPSRSRNISRSPMSARSTIRAGSASGGRTHACPRAFIGKRIALRHTDDEQILDICYRSPILTQINLRQGKPRAVHDAPENPCTLSPVCTAGVVGLVALMQEAHADSPPPRALDLPMVGGSIHVLR</sequence>
<dbReference type="Proteomes" id="UP000050497">
    <property type="component" value="Unassembled WGS sequence"/>
</dbReference>
<evidence type="ECO:0000256" key="1">
    <source>
        <dbReference type="SAM" id="MobiDB-lite"/>
    </source>
</evidence>
<reference evidence="2 3" key="1">
    <citation type="submission" date="2015-09" db="EMBL/GenBank/DDBJ databases">
        <title>Identification and resolution of microdiversity through metagenomic sequencing of parallel consortia.</title>
        <authorList>
            <person name="Nelson W.C."/>
            <person name="Romine M.F."/>
            <person name="Lindemann S.R."/>
        </authorList>
    </citation>
    <scope>NUCLEOTIDE SEQUENCE [LARGE SCALE GENOMIC DNA]</scope>
    <source>
        <strain evidence="2">HL-109</strain>
    </source>
</reference>
<organism evidence="2 3">
    <name type="scientific">Saliniramus fredricksonii</name>
    <dbReference type="NCBI Taxonomy" id="1653334"/>
    <lineage>
        <taxon>Bacteria</taxon>
        <taxon>Pseudomonadati</taxon>
        <taxon>Pseudomonadota</taxon>
        <taxon>Alphaproteobacteria</taxon>
        <taxon>Hyphomicrobiales</taxon>
        <taxon>Salinarimonadaceae</taxon>
        <taxon>Saliniramus</taxon>
    </lineage>
</organism>
<dbReference type="EMBL" id="LJSX01000025">
    <property type="protein sequence ID" value="KPQ09571.1"/>
    <property type="molecule type" value="Genomic_DNA"/>
</dbReference>
<name>A0A0P7Y5R3_9HYPH</name>
<proteinExistence type="predicted"/>